<keyword evidence="3" id="KW-0406">Ion transport</keyword>
<evidence type="ECO:0000256" key="3">
    <source>
        <dbReference type="ARBA" id="ARBA00023065"/>
    </source>
</evidence>
<dbReference type="InterPro" id="IPR008218">
    <property type="entry name" value="ATPase_V1-cplx_f_g_su"/>
</dbReference>
<comment type="caution">
    <text evidence="4">The sequence shown here is derived from an EMBL/GenBank/DDBJ whole genome shotgun (WGS) entry which is preliminary data.</text>
</comment>
<proteinExistence type="inferred from homology"/>
<keyword evidence="2" id="KW-0813">Transport</keyword>
<dbReference type="Proteomes" id="UP001144205">
    <property type="component" value="Unassembled WGS sequence"/>
</dbReference>
<accession>A0ABQ5LUT9</accession>
<evidence type="ECO:0000256" key="1">
    <source>
        <dbReference type="ARBA" id="ARBA00010148"/>
    </source>
</evidence>
<sequence length="98" mass="10115">MRDVIFIGDAVTAAGFRLAGVPSYVPEEGALDALVGELARDAMVLMMTAETLAALPGPVAQALETGDDPLLAIVPDARGSIAVPDIETEVRRALGIEV</sequence>
<dbReference type="Pfam" id="PF01990">
    <property type="entry name" value="ATP-synt_F"/>
    <property type="match status" value="1"/>
</dbReference>
<protein>
    <recommendedName>
        <fullName evidence="6">Vacuolar H+transporting two-sector ATPase F subunit</fullName>
    </recommendedName>
</protein>
<evidence type="ECO:0000313" key="4">
    <source>
        <dbReference type="EMBL" id="GKY88754.1"/>
    </source>
</evidence>
<dbReference type="EMBL" id="BROH01000008">
    <property type="protein sequence ID" value="GKY88754.1"/>
    <property type="molecule type" value="Genomic_DNA"/>
</dbReference>
<dbReference type="Gene3D" id="3.40.50.10580">
    <property type="entry name" value="ATPase, V1 complex, subunit F"/>
    <property type="match status" value="1"/>
</dbReference>
<keyword evidence="5" id="KW-1185">Reference proteome</keyword>
<comment type="similarity">
    <text evidence="1">Belongs to the V-ATPase F subunit family.</text>
</comment>
<dbReference type="SUPFAM" id="SSF159468">
    <property type="entry name" value="AtpF-like"/>
    <property type="match status" value="1"/>
</dbReference>
<name>A0ABQ5LUT9_9RHOB</name>
<organism evidence="4 5">
    <name type="scientific">Sinisalibacter aestuarii</name>
    <dbReference type="NCBI Taxonomy" id="2949426"/>
    <lineage>
        <taxon>Bacteria</taxon>
        <taxon>Pseudomonadati</taxon>
        <taxon>Pseudomonadota</taxon>
        <taxon>Alphaproteobacteria</taxon>
        <taxon>Rhodobacterales</taxon>
        <taxon>Roseobacteraceae</taxon>
        <taxon>Sinisalibacter</taxon>
    </lineage>
</organism>
<evidence type="ECO:0000313" key="5">
    <source>
        <dbReference type="Proteomes" id="UP001144205"/>
    </source>
</evidence>
<reference evidence="4" key="1">
    <citation type="journal article" date="2023" name="Int. J. Syst. Evol. Microbiol.">
        <title>Sinisalibacter aestuarii sp. nov., isolated from estuarine sediment of the Arakawa River.</title>
        <authorList>
            <person name="Arafat S.T."/>
            <person name="Hirano S."/>
            <person name="Sato A."/>
            <person name="Takeuchi K."/>
            <person name="Yasuda T."/>
            <person name="Terahara T."/>
            <person name="Hamada M."/>
            <person name="Kobayashi T."/>
        </authorList>
    </citation>
    <scope>NUCLEOTIDE SEQUENCE</scope>
    <source>
        <strain evidence="4">B-399</strain>
    </source>
</reference>
<dbReference type="RefSeq" id="WP_281842797.1">
    <property type="nucleotide sequence ID" value="NZ_BROH01000008.1"/>
</dbReference>
<gene>
    <name evidence="4" type="ORF">STA1M1_26230</name>
</gene>
<evidence type="ECO:0008006" key="6">
    <source>
        <dbReference type="Google" id="ProtNLM"/>
    </source>
</evidence>
<evidence type="ECO:0000256" key="2">
    <source>
        <dbReference type="ARBA" id="ARBA00022448"/>
    </source>
</evidence>
<dbReference type="InterPro" id="IPR036906">
    <property type="entry name" value="ATPase_V1_fsu_sf"/>
</dbReference>